<organism evidence="2 3">
    <name type="scientific">Paenibacillus xylanexedens</name>
    <dbReference type="NCBI Taxonomy" id="528191"/>
    <lineage>
        <taxon>Bacteria</taxon>
        <taxon>Bacillati</taxon>
        <taxon>Bacillota</taxon>
        <taxon>Bacilli</taxon>
        <taxon>Bacillales</taxon>
        <taxon>Paenibacillaceae</taxon>
        <taxon>Paenibacillus</taxon>
    </lineage>
</organism>
<keyword evidence="3" id="KW-1185">Reference proteome</keyword>
<dbReference type="InterPro" id="IPR055591">
    <property type="entry name" value="DUF7167"/>
</dbReference>
<comment type="caution">
    <text evidence="2">The sequence shown here is derived from an EMBL/GenBank/DDBJ whole genome shotgun (WGS) entry which is preliminary data.</text>
</comment>
<evidence type="ECO:0000313" key="2">
    <source>
        <dbReference type="EMBL" id="MBP2245300.1"/>
    </source>
</evidence>
<accession>A0ABS4RQY8</accession>
<evidence type="ECO:0000313" key="3">
    <source>
        <dbReference type="Proteomes" id="UP000810207"/>
    </source>
</evidence>
<gene>
    <name evidence="2" type="ORF">J2Z28_001918</name>
</gene>
<feature type="domain" description="DUF7167" evidence="1">
    <location>
        <begin position="14"/>
        <end position="53"/>
    </location>
</feature>
<name>A0ABS4RQY8_PAEXY</name>
<evidence type="ECO:0000259" key="1">
    <source>
        <dbReference type="Pfam" id="PF23768"/>
    </source>
</evidence>
<reference evidence="2 3" key="1">
    <citation type="submission" date="2021-03" db="EMBL/GenBank/DDBJ databases">
        <title>Genomic Encyclopedia of Type Strains, Phase IV (KMG-IV): sequencing the most valuable type-strain genomes for metagenomic binning, comparative biology and taxonomic classification.</title>
        <authorList>
            <person name="Goeker M."/>
        </authorList>
    </citation>
    <scope>NUCLEOTIDE SEQUENCE [LARGE SCALE GENOMIC DNA]</scope>
    <source>
        <strain evidence="2 3">DSM 21292</strain>
    </source>
</reference>
<dbReference type="Proteomes" id="UP000810207">
    <property type="component" value="Unassembled WGS sequence"/>
</dbReference>
<sequence>MAQYEFWARLDKKNDVIDIPDEEFEGKTEKEVEDMLLDKHIAWARKQIYGGWYNLVLPGEEEA</sequence>
<dbReference type="Pfam" id="PF23768">
    <property type="entry name" value="DUF7167"/>
    <property type="match status" value="1"/>
</dbReference>
<protein>
    <recommendedName>
        <fullName evidence="1">DUF7167 domain-containing protein</fullName>
    </recommendedName>
</protein>
<dbReference type="EMBL" id="JAGIKV010000006">
    <property type="protein sequence ID" value="MBP2245300.1"/>
    <property type="molecule type" value="Genomic_DNA"/>
</dbReference>
<proteinExistence type="predicted"/>
<dbReference type="RefSeq" id="WP_211082067.1">
    <property type="nucleotide sequence ID" value="NZ_CBCSLC010000003.1"/>
</dbReference>